<evidence type="ECO:0000313" key="3">
    <source>
        <dbReference type="EMBL" id="GLD69625.1"/>
    </source>
</evidence>
<organism evidence="3 4">
    <name type="scientific">Lates japonicus</name>
    <name type="common">Japanese lates</name>
    <dbReference type="NCBI Taxonomy" id="270547"/>
    <lineage>
        <taxon>Eukaryota</taxon>
        <taxon>Metazoa</taxon>
        <taxon>Chordata</taxon>
        <taxon>Craniata</taxon>
        <taxon>Vertebrata</taxon>
        <taxon>Euteleostomi</taxon>
        <taxon>Actinopterygii</taxon>
        <taxon>Neopterygii</taxon>
        <taxon>Teleostei</taxon>
        <taxon>Neoteleostei</taxon>
        <taxon>Acanthomorphata</taxon>
        <taxon>Carangaria</taxon>
        <taxon>Carangaria incertae sedis</taxon>
        <taxon>Centropomidae</taxon>
        <taxon>Lates</taxon>
    </lineage>
</organism>
<dbReference type="Proteomes" id="UP001279410">
    <property type="component" value="Unassembled WGS sequence"/>
</dbReference>
<dbReference type="InterPro" id="IPR050540">
    <property type="entry name" value="F-actin_Monoox_Mical"/>
</dbReference>
<keyword evidence="4" id="KW-1185">Reference proteome</keyword>
<protein>
    <submittedName>
        <fullName evidence="3">EH domain-binding protein 1-like protein</fullName>
    </submittedName>
</protein>
<evidence type="ECO:0000256" key="1">
    <source>
        <dbReference type="SAM" id="MobiDB-lite"/>
    </source>
</evidence>
<dbReference type="PANTHER" id="PTHR23167:SF46">
    <property type="entry name" value="EPS15 HOMOLOGY DOMAIN CONTAINING PROTEIN-BINDING PROTEIN 1, ISOFORM F"/>
    <property type="match status" value="1"/>
</dbReference>
<evidence type="ECO:0000313" key="4">
    <source>
        <dbReference type="Proteomes" id="UP001279410"/>
    </source>
</evidence>
<dbReference type="Pfam" id="PF12130">
    <property type="entry name" value="bMERB_dom"/>
    <property type="match status" value="1"/>
</dbReference>
<evidence type="ECO:0000259" key="2">
    <source>
        <dbReference type="PROSITE" id="PS51848"/>
    </source>
</evidence>
<reference evidence="3" key="1">
    <citation type="submission" date="2022-08" db="EMBL/GenBank/DDBJ databases">
        <title>Genome sequencing of akame (Lates japonicus).</title>
        <authorList>
            <person name="Hashiguchi Y."/>
            <person name="Takahashi H."/>
        </authorList>
    </citation>
    <scope>NUCLEOTIDE SEQUENCE</scope>
    <source>
        <strain evidence="3">Kochi</strain>
    </source>
</reference>
<sequence>MTSGACPPSLFLLAQKKSNQGDNLLPLLKKSFQSGEGSSPRRQAHRGALCLSLALNRLASLPLEERDAERRRQLRERARQLIAEARSGVKMSDMSLLDASSTERGKGSKGSPAGGNNKEEEEAMMQEWFMLVNKKNALIRRQNQLSLLTHRKKSLIWRQLELPEQRAESHTGHQ</sequence>
<dbReference type="InterPro" id="IPR022735">
    <property type="entry name" value="bMERB_dom"/>
</dbReference>
<dbReference type="PROSITE" id="PS51848">
    <property type="entry name" value="BMERB"/>
    <property type="match status" value="1"/>
</dbReference>
<accession>A0AAD3NBX3</accession>
<gene>
    <name evidence="3" type="ORF">AKAME5_002093900</name>
</gene>
<dbReference type="AlphaFoldDB" id="A0AAD3NBX3"/>
<feature type="domain" description="BMERB" evidence="2">
    <location>
        <begin position="1"/>
        <end position="174"/>
    </location>
</feature>
<proteinExistence type="predicted"/>
<dbReference type="PANTHER" id="PTHR23167">
    <property type="entry name" value="CALPONIN HOMOLOGY DOMAIN-CONTAINING PROTEIN DDB_G0272472-RELATED"/>
    <property type="match status" value="1"/>
</dbReference>
<dbReference type="EMBL" id="BRZM01000255">
    <property type="protein sequence ID" value="GLD69625.1"/>
    <property type="molecule type" value="Genomic_DNA"/>
</dbReference>
<name>A0AAD3NBX3_LATJO</name>
<comment type="caution">
    <text evidence="3">The sequence shown here is derived from an EMBL/GenBank/DDBJ whole genome shotgun (WGS) entry which is preliminary data.</text>
</comment>
<feature type="region of interest" description="Disordered" evidence="1">
    <location>
        <begin position="92"/>
        <end position="119"/>
    </location>
</feature>